<evidence type="ECO:0000313" key="3">
    <source>
        <dbReference type="EMBL" id="VDK75460.1"/>
    </source>
</evidence>
<gene>
    <name evidence="3" type="ORF">DILT_LOCUS2666</name>
</gene>
<feature type="compositionally biased region" description="Low complexity" evidence="1">
    <location>
        <begin position="307"/>
        <end position="317"/>
    </location>
</feature>
<dbReference type="Proteomes" id="UP000281553">
    <property type="component" value="Unassembled WGS sequence"/>
</dbReference>
<protein>
    <submittedName>
        <fullName evidence="3">Uncharacterized protein</fullName>
    </submittedName>
</protein>
<keyword evidence="2" id="KW-0732">Signal</keyword>
<proteinExistence type="predicted"/>
<evidence type="ECO:0000256" key="2">
    <source>
        <dbReference type="SAM" id="SignalP"/>
    </source>
</evidence>
<evidence type="ECO:0000256" key="1">
    <source>
        <dbReference type="SAM" id="MobiDB-lite"/>
    </source>
</evidence>
<dbReference type="AlphaFoldDB" id="A0A3P6T7L9"/>
<organism evidence="3 4">
    <name type="scientific">Dibothriocephalus latus</name>
    <name type="common">Fish tapeworm</name>
    <name type="synonym">Diphyllobothrium latum</name>
    <dbReference type="NCBI Taxonomy" id="60516"/>
    <lineage>
        <taxon>Eukaryota</taxon>
        <taxon>Metazoa</taxon>
        <taxon>Spiralia</taxon>
        <taxon>Lophotrochozoa</taxon>
        <taxon>Platyhelminthes</taxon>
        <taxon>Cestoda</taxon>
        <taxon>Eucestoda</taxon>
        <taxon>Diphyllobothriidea</taxon>
        <taxon>Diphyllobothriidae</taxon>
        <taxon>Dibothriocephalus</taxon>
    </lineage>
</organism>
<sequence length="470" mass="51966">MRSAALRHLVLPLALLVFTAKTHAVGICDWDQRTFTKEMGQTTFRTVVSWYYSGGYIGHNEFIYNRKRLGCFIGTKPFSCSNVHAGNVMLTDIIVPWLKNVDSIYIKSSYPMTIHRIEDYVQDKTDKEVETEGKNLIHTQVVKASKMGVEFFYCYLDAATPRLAMTYNVDWRNSVEKTTERILSEEVIDMTKANDETNATSPSVTPLPESEEIPTEGMPTEGVINVTKMYDDTNSTSSLIESLPDSMEIQTDAVPYEEVNDVTKPNEDTNATSSLVDFLPDTVEILTEGMQTEELIDVTKPNDDTNSISSSVSPLPDSVEKSTEGMPTDDVIDVTKPNDDTKASYSLVAHLTDSAEISTEGMPTEEVIDGTKKNDDTKASYSLVAPLPDSVEISAEGMPTEEVIYVAKPNEDTNSTSSLIDSLLGSEVWSLREMSKFNMGLYLVNTGAKDLMSMHLGTGMVVFATVAAHY</sequence>
<feature type="chain" id="PRO_5018223733" evidence="2">
    <location>
        <begin position="25"/>
        <end position="470"/>
    </location>
</feature>
<feature type="region of interest" description="Disordered" evidence="1">
    <location>
        <begin position="300"/>
        <end position="334"/>
    </location>
</feature>
<dbReference type="EMBL" id="UYRU01042436">
    <property type="protein sequence ID" value="VDK75460.1"/>
    <property type="molecule type" value="Genomic_DNA"/>
</dbReference>
<evidence type="ECO:0000313" key="4">
    <source>
        <dbReference type="Proteomes" id="UP000281553"/>
    </source>
</evidence>
<feature type="signal peptide" evidence="2">
    <location>
        <begin position="1"/>
        <end position="24"/>
    </location>
</feature>
<name>A0A3P6T7L9_DIBLA</name>
<feature type="region of interest" description="Disordered" evidence="1">
    <location>
        <begin position="196"/>
        <end position="218"/>
    </location>
</feature>
<reference evidence="3 4" key="1">
    <citation type="submission" date="2018-11" db="EMBL/GenBank/DDBJ databases">
        <authorList>
            <consortium name="Pathogen Informatics"/>
        </authorList>
    </citation>
    <scope>NUCLEOTIDE SEQUENCE [LARGE SCALE GENOMIC DNA]</scope>
</reference>
<keyword evidence="4" id="KW-1185">Reference proteome</keyword>
<accession>A0A3P6T7L9</accession>